<dbReference type="PRINTS" id="PR00455">
    <property type="entry name" value="HTHTETR"/>
</dbReference>
<dbReference type="Pfam" id="PF22604">
    <property type="entry name" value="TetR_HI_0893_C"/>
    <property type="match status" value="1"/>
</dbReference>
<dbReference type="InterPro" id="IPR009057">
    <property type="entry name" value="Homeodomain-like_sf"/>
</dbReference>
<reference evidence="4 5" key="1">
    <citation type="submission" date="2019-11" db="EMBL/GenBank/DDBJ databases">
        <title>Paenibacillus monticola sp. nov., a novel PGPR strain isolated from mountain sample in China.</title>
        <authorList>
            <person name="Zhao Q."/>
            <person name="Li H.-P."/>
            <person name="Zhang J.-L."/>
        </authorList>
    </citation>
    <scope>NUCLEOTIDE SEQUENCE [LARGE SCALE GENOMIC DNA]</scope>
    <source>
        <strain evidence="4 5">LC-T2</strain>
    </source>
</reference>
<dbReference type="PANTHER" id="PTHR43479">
    <property type="entry name" value="ACREF/ENVCD OPERON REPRESSOR-RELATED"/>
    <property type="match status" value="1"/>
</dbReference>
<evidence type="ECO:0000256" key="2">
    <source>
        <dbReference type="PROSITE-ProRule" id="PRU00335"/>
    </source>
</evidence>
<dbReference type="PANTHER" id="PTHR43479:SF11">
    <property type="entry name" value="ACREF_ENVCD OPERON REPRESSOR-RELATED"/>
    <property type="match status" value="1"/>
</dbReference>
<protein>
    <submittedName>
        <fullName evidence="4">TetR family transcriptional regulator</fullName>
    </submittedName>
</protein>
<feature type="DNA-binding region" description="H-T-H motif" evidence="2">
    <location>
        <begin position="24"/>
        <end position="43"/>
    </location>
</feature>
<proteinExistence type="predicted"/>
<keyword evidence="5" id="KW-1185">Reference proteome</keyword>
<evidence type="ECO:0000256" key="1">
    <source>
        <dbReference type="ARBA" id="ARBA00023125"/>
    </source>
</evidence>
<evidence type="ECO:0000313" key="4">
    <source>
        <dbReference type="EMBL" id="MRN52846.1"/>
    </source>
</evidence>
<dbReference type="Proteomes" id="UP000463051">
    <property type="component" value="Unassembled WGS sequence"/>
</dbReference>
<keyword evidence="1 2" id="KW-0238">DNA-binding</keyword>
<dbReference type="RefSeq" id="WP_154117846.1">
    <property type="nucleotide sequence ID" value="NZ_WJXB01000002.1"/>
</dbReference>
<comment type="caution">
    <text evidence="4">The sequence shown here is derived from an EMBL/GenBank/DDBJ whole genome shotgun (WGS) entry which is preliminary data.</text>
</comment>
<dbReference type="InterPro" id="IPR050624">
    <property type="entry name" value="HTH-type_Tx_Regulator"/>
</dbReference>
<dbReference type="AlphaFoldDB" id="A0A7X2H3E3"/>
<gene>
    <name evidence="4" type="ORF">GJB61_07515</name>
</gene>
<sequence length="187" mass="21626">MSKREDIMNATLDLIDEEGLQSVTFAKILKRAKVGSGTVFNYFHNKEDLVNEVYRDARMHMGQCLLLGYNSELSLYERFKCLQLNRLKFAITFPKEFRFIDSYSYSPYISTELRMLDDPSSSREVVMSLIIEGQKQGMIKEMDAQLCHSVIHGIITAIVKGYYVQKYPLSEQQVQQTLESSWKAILV</sequence>
<dbReference type="Gene3D" id="1.10.357.10">
    <property type="entry name" value="Tetracycline Repressor, domain 2"/>
    <property type="match status" value="1"/>
</dbReference>
<dbReference type="InterPro" id="IPR054422">
    <property type="entry name" value="TetR-like_HI_0893_C"/>
</dbReference>
<dbReference type="InterPro" id="IPR001647">
    <property type="entry name" value="HTH_TetR"/>
</dbReference>
<dbReference type="Pfam" id="PF00440">
    <property type="entry name" value="TetR_N"/>
    <property type="match status" value="1"/>
</dbReference>
<dbReference type="GO" id="GO:0003677">
    <property type="term" value="F:DNA binding"/>
    <property type="evidence" value="ECO:0007669"/>
    <property type="project" value="UniProtKB-UniRule"/>
</dbReference>
<organism evidence="4 5">
    <name type="scientific">Paenibacillus monticola</name>
    <dbReference type="NCBI Taxonomy" id="2666075"/>
    <lineage>
        <taxon>Bacteria</taxon>
        <taxon>Bacillati</taxon>
        <taxon>Bacillota</taxon>
        <taxon>Bacilli</taxon>
        <taxon>Bacillales</taxon>
        <taxon>Paenibacillaceae</taxon>
        <taxon>Paenibacillus</taxon>
    </lineage>
</organism>
<dbReference type="EMBL" id="WJXB01000002">
    <property type="protein sequence ID" value="MRN52846.1"/>
    <property type="molecule type" value="Genomic_DNA"/>
</dbReference>
<feature type="domain" description="HTH tetR-type" evidence="3">
    <location>
        <begin position="1"/>
        <end position="61"/>
    </location>
</feature>
<evidence type="ECO:0000259" key="3">
    <source>
        <dbReference type="PROSITE" id="PS50977"/>
    </source>
</evidence>
<name>A0A7X2H3E3_9BACL</name>
<accession>A0A7X2H3E3</accession>
<evidence type="ECO:0000313" key="5">
    <source>
        <dbReference type="Proteomes" id="UP000463051"/>
    </source>
</evidence>
<dbReference type="SUPFAM" id="SSF46689">
    <property type="entry name" value="Homeodomain-like"/>
    <property type="match status" value="1"/>
</dbReference>
<dbReference type="PROSITE" id="PS50977">
    <property type="entry name" value="HTH_TETR_2"/>
    <property type="match status" value="1"/>
</dbReference>